<dbReference type="KEGG" id="hha:Hhal_1960"/>
<dbReference type="HOGENOM" id="CLU_130444_1_1_6"/>
<sequence length="137" mass="14850">MRRQQRLAWIGSGAAGVLAATGLALAVGGWPGDGDEPAALADRPEPQGEACIHDDPATMRREHMDLLRAHKDASVREGQRDPEKSLQGCVNCHATPGDQQEQGVPEMAFCTSCHDYTAVEMECFHCHSSDTEGHDER</sequence>
<keyword evidence="3" id="KW-1185">Reference proteome</keyword>
<dbReference type="Proteomes" id="UP000000647">
    <property type="component" value="Chromosome"/>
</dbReference>
<dbReference type="STRING" id="349124.Hhal_1960"/>
<organism evidence="2 3">
    <name type="scientific">Halorhodospira halophila (strain DSM 244 / SL1)</name>
    <name type="common">Ectothiorhodospira halophila (strain DSM 244 / SL1)</name>
    <dbReference type="NCBI Taxonomy" id="349124"/>
    <lineage>
        <taxon>Bacteria</taxon>
        <taxon>Pseudomonadati</taxon>
        <taxon>Pseudomonadota</taxon>
        <taxon>Gammaproteobacteria</taxon>
        <taxon>Chromatiales</taxon>
        <taxon>Ectothiorhodospiraceae</taxon>
        <taxon>Halorhodospira</taxon>
    </lineage>
</organism>
<protein>
    <submittedName>
        <fullName evidence="2">Uncharacterized protein</fullName>
    </submittedName>
</protein>
<dbReference type="SUPFAM" id="SSF48695">
    <property type="entry name" value="Multiheme cytochromes"/>
    <property type="match status" value="1"/>
</dbReference>
<reference evidence="3" key="1">
    <citation type="submission" date="2006-12" db="EMBL/GenBank/DDBJ databases">
        <title>Complete sequence of Halorhodospira halophila SL1.</title>
        <authorList>
            <consortium name="US DOE Joint Genome Institute"/>
            <person name="Copeland A."/>
            <person name="Lucas S."/>
            <person name="Lapidus A."/>
            <person name="Barry K."/>
            <person name="Detter J.C."/>
            <person name="Glavina del Rio T."/>
            <person name="Hammon N."/>
            <person name="Israni S."/>
            <person name="Dalin E."/>
            <person name="Tice H."/>
            <person name="Pitluck S."/>
            <person name="Saunders E."/>
            <person name="Brettin T."/>
            <person name="Bruce D."/>
            <person name="Han C."/>
            <person name="Tapia R."/>
            <person name="Schmutz J."/>
            <person name="Larimer F."/>
            <person name="Land M."/>
            <person name="Hauser L."/>
            <person name="Kyrpides N."/>
            <person name="Mikhailova N."/>
            <person name="Hoff W."/>
            <person name="Richardson P."/>
        </authorList>
    </citation>
    <scope>NUCLEOTIDE SEQUENCE [LARGE SCALE GENOMIC DNA]</scope>
    <source>
        <strain evidence="3">DSM 244 / SL1</strain>
    </source>
</reference>
<dbReference type="InterPro" id="IPR036280">
    <property type="entry name" value="Multihaem_cyt_sf"/>
</dbReference>
<evidence type="ECO:0000256" key="1">
    <source>
        <dbReference type="SAM" id="MobiDB-lite"/>
    </source>
</evidence>
<feature type="region of interest" description="Disordered" evidence="1">
    <location>
        <begin position="30"/>
        <end position="52"/>
    </location>
</feature>
<feature type="compositionally biased region" description="Basic and acidic residues" evidence="1">
    <location>
        <begin position="42"/>
        <end position="52"/>
    </location>
</feature>
<accession>A1WYG2</accession>
<dbReference type="RefSeq" id="WP_011814746.1">
    <property type="nucleotide sequence ID" value="NC_008789.1"/>
</dbReference>
<dbReference type="AlphaFoldDB" id="A1WYG2"/>
<proteinExistence type="predicted"/>
<dbReference type="EMBL" id="CP000544">
    <property type="protein sequence ID" value="ABM62724.1"/>
    <property type="molecule type" value="Genomic_DNA"/>
</dbReference>
<gene>
    <name evidence="2" type="ordered locus">Hhal_1960</name>
</gene>
<name>A1WYG2_HALHL</name>
<evidence type="ECO:0000313" key="3">
    <source>
        <dbReference type="Proteomes" id="UP000000647"/>
    </source>
</evidence>
<evidence type="ECO:0000313" key="2">
    <source>
        <dbReference type="EMBL" id="ABM62724.1"/>
    </source>
</evidence>
<reference evidence="2 3" key="2">
    <citation type="journal article" date="2013" name="Stand. Genomic Sci.">
        <title>Complete genome sequence of Halorhodospira halophila SL1.</title>
        <authorList>
            <person name="Challacombe J.F."/>
            <person name="Majid S."/>
            <person name="Deole R."/>
            <person name="Brettin T.S."/>
            <person name="Bruce D."/>
            <person name="Delano S.F."/>
            <person name="Detter J.C."/>
            <person name="Gleasner C.D."/>
            <person name="Han C.S."/>
            <person name="Misra M."/>
            <person name="Reitenga K.G."/>
            <person name="Mikhailova N."/>
            <person name="Woyke T."/>
            <person name="Pitluck S."/>
            <person name="Nolan M."/>
            <person name="Land M.L."/>
            <person name="Saunders E."/>
            <person name="Tapia R."/>
            <person name="Lapidus A."/>
            <person name="Ivanova N."/>
            <person name="Hoff W.D."/>
        </authorList>
    </citation>
    <scope>NUCLEOTIDE SEQUENCE [LARGE SCALE GENOMIC DNA]</scope>
    <source>
        <strain evidence="3">DSM 244 / SL1</strain>
    </source>
</reference>
<dbReference type="OrthoDB" id="9790557at2"/>